<feature type="region of interest" description="Disordered" evidence="1">
    <location>
        <begin position="270"/>
        <end position="305"/>
    </location>
</feature>
<organism evidence="2 3">
    <name type="scientific">Clonorchis sinensis</name>
    <name type="common">Chinese liver fluke</name>
    <dbReference type="NCBI Taxonomy" id="79923"/>
    <lineage>
        <taxon>Eukaryota</taxon>
        <taxon>Metazoa</taxon>
        <taxon>Spiralia</taxon>
        <taxon>Lophotrochozoa</taxon>
        <taxon>Platyhelminthes</taxon>
        <taxon>Trematoda</taxon>
        <taxon>Digenea</taxon>
        <taxon>Opisthorchiida</taxon>
        <taxon>Opisthorchiata</taxon>
        <taxon>Opisthorchiidae</taxon>
        <taxon>Clonorchis</taxon>
    </lineage>
</organism>
<evidence type="ECO:0000313" key="2">
    <source>
        <dbReference type="EMBL" id="GAA50236.1"/>
    </source>
</evidence>
<name>G7YBA2_CLOSI</name>
<sequence>MCKLFGLFSDMMGEQYQVETFVINKLATQMRVARVVFGCEIMLCYVHIGTAIRKNICIIKHPWPQTLRKAGTYSTVWPDWTAPYSRLLVHDITSTDSDMSCNCCTARTYKLGNKPIAINCLLSCGPLVTRNALQIDVDAAKQWSLDWHLPLNDEKFVHMSFGGDSANSFVMHVLILSHITRTDFQILYGAYVRPLLEYANPVVYSGRTKDVTLIERVQRAVTKIVAGLKSVDYETRLAPPGVSSPPSGLNSYALFEQGLVNRFFTVDPANTRRGHGGRQLLNDKNKTNPGNLAESLDPVYQSVNP</sequence>
<dbReference type="AlphaFoldDB" id="G7YBA2"/>
<reference evidence="2" key="1">
    <citation type="journal article" date="2011" name="Genome Biol.">
        <title>The draft genome of the carcinogenic human liver fluke Clonorchis sinensis.</title>
        <authorList>
            <person name="Wang X."/>
            <person name="Chen W."/>
            <person name="Huang Y."/>
            <person name="Sun J."/>
            <person name="Men J."/>
            <person name="Liu H."/>
            <person name="Luo F."/>
            <person name="Guo L."/>
            <person name="Lv X."/>
            <person name="Deng C."/>
            <person name="Zhou C."/>
            <person name="Fan Y."/>
            <person name="Li X."/>
            <person name="Huang L."/>
            <person name="Hu Y."/>
            <person name="Liang C."/>
            <person name="Hu X."/>
            <person name="Xu J."/>
            <person name="Yu X."/>
        </authorList>
    </citation>
    <scope>NUCLEOTIDE SEQUENCE [LARGE SCALE GENOMIC DNA]</scope>
    <source>
        <strain evidence="2">Henan</strain>
    </source>
</reference>
<gene>
    <name evidence="2" type="ORF">CLF_104269</name>
</gene>
<dbReference type="EMBL" id="DF143024">
    <property type="protein sequence ID" value="GAA50236.1"/>
    <property type="molecule type" value="Genomic_DNA"/>
</dbReference>
<evidence type="ECO:0000313" key="3">
    <source>
        <dbReference type="Proteomes" id="UP000008909"/>
    </source>
</evidence>
<dbReference type="Proteomes" id="UP000008909">
    <property type="component" value="Unassembled WGS sequence"/>
</dbReference>
<keyword evidence="3" id="KW-1185">Reference proteome</keyword>
<protein>
    <submittedName>
        <fullName evidence="2">Uncharacterized protein</fullName>
    </submittedName>
</protein>
<accession>G7YBA2</accession>
<evidence type="ECO:0000256" key="1">
    <source>
        <dbReference type="SAM" id="MobiDB-lite"/>
    </source>
</evidence>
<reference key="2">
    <citation type="submission" date="2011-10" db="EMBL/GenBank/DDBJ databases">
        <title>The genome and transcriptome sequence of Clonorchis sinensis provide insights into the carcinogenic liver fluke.</title>
        <authorList>
            <person name="Wang X."/>
            <person name="Huang Y."/>
            <person name="Chen W."/>
            <person name="Liu H."/>
            <person name="Guo L."/>
            <person name="Chen Y."/>
            <person name="Luo F."/>
            <person name="Zhou W."/>
            <person name="Sun J."/>
            <person name="Mao Q."/>
            <person name="Liang P."/>
            <person name="Zhou C."/>
            <person name="Tian Y."/>
            <person name="Men J."/>
            <person name="Lv X."/>
            <person name="Huang L."/>
            <person name="Zhou J."/>
            <person name="Hu Y."/>
            <person name="Li R."/>
            <person name="Zhang F."/>
            <person name="Lei H."/>
            <person name="Li X."/>
            <person name="Hu X."/>
            <person name="Liang C."/>
            <person name="Xu J."/>
            <person name="Wu Z."/>
            <person name="Yu X."/>
        </authorList>
    </citation>
    <scope>NUCLEOTIDE SEQUENCE</scope>
    <source>
        <strain>Henan</strain>
    </source>
</reference>
<proteinExistence type="predicted"/>